<sequence>MNLDAAKEISVVSDNESQDKPTDLAGPSKIRNGENSLENSHLNLSHVASETSEVTSEVSLSKGGHSNLREAMTSTVSKASEEDKSFIIS</sequence>
<evidence type="ECO:0000256" key="1">
    <source>
        <dbReference type="SAM" id="MobiDB-lite"/>
    </source>
</evidence>
<protein>
    <submittedName>
        <fullName evidence="2">Uncharacterized protein</fullName>
    </submittedName>
</protein>
<evidence type="ECO:0000313" key="2">
    <source>
        <dbReference type="EMBL" id="CAD1554610.1"/>
    </source>
</evidence>
<feature type="compositionally biased region" description="Low complexity" evidence="1">
    <location>
        <begin position="48"/>
        <end position="61"/>
    </location>
</feature>
<accession>A0A6V7JUU3</accession>
<reference evidence="2" key="1">
    <citation type="submission" date="2020-07" db="EMBL/GenBank/DDBJ databases">
        <authorList>
            <person name="Ferguson B K."/>
        </authorList>
    </citation>
    <scope>NUCLEOTIDE SEQUENCE</scope>
    <source>
        <strain evidence="2">L06</strain>
    </source>
</reference>
<feature type="compositionally biased region" description="Basic and acidic residues" evidence="1">
    <location>
        <begin position="79"/>
        <end position="89"/>
    </location>
</feature>
<organism evidence="2">
    <name type="scientific">Bracon brevicornis</name>
    <dbReference type="NCBI Taxonomy" id="1563983"/>
    <lineage>
        <taxon>Eukaryota</taxon>
        <taxon>Metazoa</taxon>
        <taxon>Ecdysozoa</taxon>
        <taxon>Arthropoda</taxon>
        <taxon>Hexapoda</taxon>
        <taxon>Insecta</taxon>
        <taxon>Pterygota</taxon>
        <taxon>Neoptera</taxon>
        <taxon>Endopterygota</taxon>
        <taxon>Hymenoptera</taxon>
        <taxon>Apocrita</taxon>
        <taxon>Ichneumonoidea</taxon>
        <taxon>Braconidae</taxon>
        <taxon>Braconinae</taxon>
        <taxon>Bracon</taxon>
    </lineage>
</organism>
<feature type="region of interest" description="Disordered" evidence="1">
    <location>
        <begin position="1"/>
        <end position="36"/>
    </location>
</feature>
<dbReference type="AlphaFoldDB" id="A0A6V7JUU3"/>
<dbReference type="EMBL" id="CADCXW020000020">
    <property type="protein sequence ID" value="CAD1554610.1"/>
    <property type="molecule type" value="Genomic_DNA"/>
</dbReference>
<proteinExistence type="predicted"/>
<gene>
    <name evidence="2" type="ORF">BBRV_LOCUS59776</name>
</gene>
<feature type="region of interest" description="Disordered" evidence="1">
    <location>
        <begin position="48"/>
        <end position="89"/>
    </location>
</feature>
<name>A0A6V7JUU3_9HYME</name>